<dbReference type="PROSITE" id="PS50943">
    <property type="entry name" value="HTH_CROC1"/>
    <property type="match status" value="1"/>
</dbReference>
<evidence type="ECO:0000313" key="4">
    <source>
        <dbReference type="Proteomes" id="UP000006315"/>
    </source>
</evidence>
<evidence type="ECO:0000313" key="3">
    <source>
        <dbReference type="EMBL" id="EKN67839.1"/>
    </source>
</evidence>
<dbReference type="CDD" id="cd00093">
    <property type="entry name" value="HTH_XRE"/>
    <property type="match status" value="1"/>
</dbReference>
<dbReference type="SMART" id="SM00530">
    <property type="entry name" value="HTH_XRE"/>
    <property type="match status" value="1"/>
</dbReference>
<comment type="caution">
    <text evidence="3">The sequence shown here is derived from an EMBL/GenBank/DDBJ whole genome shotgun (WGS) entry which is preliminary data.</text>
</comment>
<feature type="domain" description="HTH cro/C1-type" evidence="2">
    <location>
        <begin position="30"/>
        <end position="84"/>
    </location>
</feature>
<dbReference type="RefSeq" id="WP_003330888.1">
    <property type="nucleotide sequence ID" value="NZ_AJLR01000045.1"/>
</dbReference>
<dbReference type="PANTHER" id="PTHR46558:SF4">
    <property type="entry name" value="DNA-BIDING PHAGE PROTEIN"/>
    <property type="match status" value="1"/>
</dbReference>
<dbReference type="PANTHER" id="PTHR46558">
    <property type="entry name" value="TRACRIPTIONAL REGULATORY PROTEIN-RELATED-RELATED"/>
    <property type="match status" value="1"/>
</dbReference>
<dbReference type="STRING" id="1131731.BAZO_08154"/>
<organism evidence="3 4">
    <name type="scientific">Schinkia azotoformans LMG 9581</name>
    <dbReference type="NCBI Taxonomy" id="1131731"/>
    <lineage>
        <taxon>Bacteria</taxon>
        <taxon>Bacillati</taxon>
        <taxon>Bacillota</taxon>
        <taxon>Bacilli</taxon>
        <taxon>Bacillales</taxon>
        <taxon>Bacillaceae</taxon>
        <taxon>Calidifontibacillus/Schinkia group</taxon>
        <taxon>Schinkia</taxon>
    </lineage>
</organism>
<reference evidence="3 4" key="1">
    <citation type="journal article" date="2012" name="Front. Microbiol.">
        <title>Redundancy and modularity in membrane-associated dissimilatory nitrate reduction in Bacillus.</title>
        <authorList>
            <person name="Heylen K."/>
            <person name="Keltjens J."/>
        </authorList>
    </citation>
    <scope>NUCLEOTIDE SEQUENCE [LARGE SCALE GENOMIC DNA]</scope>
    <source>
        <strain evidence="3 4">LMG 9581</strain>
    </source>
</reference>
<dbReference type="Gene3D" id="1.10.260.40">
    <property type="entry name" value="lambda repressor-like DNA-binding domains"/>
    <property type="match status" value="1"/>
</dbReference>
<evidence type="ECO:0000256" key="1">
    <source>
        <dbReference type="ARBA" id="ARBA00023125"/>
    </source>
</evidence>
<evidence type="ECO:0000259" key="2">
    <source>
        <dbReference type="PROSITE" id="PS50943"/>
    </source>
</evidence>
<keyword evidence="1" id="KW-0238">DNA-binding</keyword>
<proteinExistence type="predicted"/>
<dbReference type="AlphaFoldDB" id="K6DHP8"/>
<sequence length="92" mass="10676">MKLGKKRRKAKKIYESSKYFSLKGAKRERLVNERKNLKLTQSDVAKKLGVSISLISSLESNRSRPSLEVALKLQELYDVPLEQLFPDDNDFY</sequence>
<name>K6DHP8_SCHAZ</name>
<gene>
    <name evidence="3" type="ORF">BAZO_08154</name>
</gene>
<dbReference type="GO" id="GO:0003677">
    <property type="term" value="F:DNA binding"/>
    <property type="evidence" value="ECO:0007669"/>
    <property type="project" value="UniProtKB-KW"/>
</dbReference>
<dbReference type="Pfam" id="PF01381">
    <property type="entry name" value="HTH_3"/>
    <property type="match status" value="1"/>
</dbReference>
<dbReference type="Proteomes" id="UP000006315">
    <property type="component" value="Unassembled WGS sequence"/>
</dbReference>
<dbReference type="PATRIC" id="fig|1131731.3.peg.1704"/>
<protein>
    <submittedName>
        <fullName evidence="3">XRE family transcriptional regulator</fullName>
    </submittedName>
</protein>
<dbReference type="InterPro" id="IPR010982">
    <property type="entry name" value="Lambda_DNA-bd_dom_sf"/>
</dbReference>
<dbReference type="EMBL" id="AJLR01000045">
    <property type="protein sequence ID" value="EKN67839.1"/>
    <property type="molecule type" value="Genomic_DNA"/>
</dbReference>
<keyword evidence="4" id="KW-1185">Reference proteome</keyword>
<dbReference type="InterPro" id="IPR001387">
    <property type="entry name" value="Cro/C1-type_HTH"/>
</dbReference>
<dbReference type="SUPFAM" id="SSF47413">
    <property type="entry name" value="lambda repressor-like DNA-binding domains"/>
    <property type="match status" value="1"/>
</dbReference>
<accession>K6DHP8</accession>